<sequence>MSDLFPCGSWPYHSVPDGQRGFGIAAQVRLRCAFPLDWTHVSCRKYGSESDFGSPVQAQLLALR</sequence>
<accession>A0ABQ7U5W0</accession>
<reference evidence="1 2" key="1">
    <citation type="journal article" date="2021" name="bioRxiv">
        <title>Chromosome-scale and haplotype-resolved genome assembly of a tetraploid potato cultivar.</title>
        <authorList>
            <person name="Sun H."/>
            <person name="Jiao W.-B."/>
            <person name="Krause K."/>
            <person name="Campoy J.A."/>
            <person name="Goel M."/>
            <person name="Folz-Donahue K."/>
            <person name="Kukat C."/>
            <person name="Huettel B."/>
            <person name="Schneeberger K."/>
        </authorList>
    </citation>
    <scope>NUCLEOTIDE SEQUENCE [LARGE SCALE GENOMIC DNA]</scope>
    <source>
        <strain evidence="1">SolTubOtavaFocal</strain>
        <tissue evidence="1">Leaves</tissue>
    </source>
</reference>
<proteinExistence type="predicted"/>
<dbReference type="Proteomes" id="UP000826656">
    <property type="component" value="Unassembled WGS sequence"/>
</dbReference>
<evidence type="ECO:0000313" key="2">
    <source>
        <dbReference type="Proteomes" id="UP000826656"/>
    </source>
</evidence>
<gene>
    <name evidence="1" type="ORF">KY290_035002</name>
</gene>
<protein>
    <submittedName>
        <fullName evidence="1">Uncharacterized protein</fullName>
    </submittedName>
</protein>
<evidence type="ECO:0000313" key="1">
    <source>
        <dbReference type="EMBL" id="KAH0741959.1"/>
    </source>
</evidence>
<comment type="caution">
    <text evidence="1">The sequence shown here is derived from an EMBL/GenBank/DDBJ whole genome shotgun (WGS) entry which is preliminary data.</text>
</comment>
<keyword evidence="2" id="KW-1185">Reference proteome</keyword>
<dbReference type="EMBL" id="JAIVGD010000026">
    <property type="protein sequence ID" value="KAH0741959.1"/>
    <property type="molecule type" value="Genomic_DNA"/>
</dbReference>
<name>A0ABQ7U5W0_SOLTU</name>
<organism evidence="1 2">
    <name type="scientific">Solanum tuberosum</name>
    <name type="common">Potato</name>
    <dbReference type="NCBI Taxonomy" id="4113"/>
    <lineage>
        <taxon>Eukaryota</taxon>
        <taxon>Viridiplantae</taxon>
        <taxon>Streptophyta</taxon>
        <taxon>Embryophyta</taxon>
        <taxon>Tracheophyta</taxon>
        <taxon>Spermatophyta</taxon>
        <taxon>Magnoliopsida</taxon>
        <taxon>eudicotyledons</taxon>
        <taxon>Gunneridae</taxon>
        <taxon>Pentapetalae</taxon>
        <taxon>asterids</taxon>
        <taxon>lamiids</taxon>
        <taxon>Solanales</taxon>
        <taxon>Solanaceae</taxon>
        <taxon>Solanoideae</taxon>
        <taxon>Solaneae</taxon>
        <taxon>Solanum</taxon>
    </lineage>
</organism>